<comment type="caution">
    <text evidence="2">The sequence shown here is derived from an EMBL/GenBank/DDBJ whole genome shotgun (WGS) entry which is preliminary data.</text>
</comment>
<reference evidence="2 3" key="1">
    <citation type="submission" date="2017-06" db="EMBL/GenBank/DDBJ databases">
        <title>Comparative genomic analysis of Ambrosia Fusariam Clade fungi.</title>
        <authorList>
            <person name="Stajich J.E."/>
            <person name="Carrillo J."/>
            <person name="Kijimoto T."/>
            <person name="Eskalen A."/>
            <person name="O'Donnell K."/>
            <person name="Kasson M."/>
        </authorList>
    </citation>
    <scope>NUCLEOTIDE SEQUENCE [LARGE SCALE GENOMIC DNA]</scope>
    <source>
        <strain evidence="2 3">NRRL62584</strain>
    </source>
</reference>
<evidence type="ECO:0000313" key="2">
    <source>
        <dbReference type="EMBL" id="RSL45448.1"/>
    </source>
</evidence>
<gene>
    <name evidence="2" type="ORF">CEP54_014255</name>
</gene>
<sequence length="328" mass="36985">MAPGELLGEQASPSYPLLEVFYRRKRYDATVRRIAERKDGLFKDVPIDQTVALAFFSTPTLLDTFGPKNPDLPSLILRKYESDESNDLFHDWQLFCKTVNDHGKRSEYLLEGAIHFGLKHIPENWRQTWQLRGRELLQLLQLGRSMEPPPDDTQPVCHPSSNQGGDRPLEAEFPTVITSLLDTDSRFVAEMPDASLLRTVMGGFLYVGMLTSSKMMLEKQRLTGAVRLHAAAVSGGDFKLEVFVNSFTARSIAQANSGEDEKLLRDMLGDYLADGMESSLWRQEEKGAGITRPTAAVGLVNTEGEDYRLFLLLRFSTGQELFEYLFPI</sequence>
<name>A0A428NXA3_9HYPO</name>
<dbReference type="Proteomes" id="UP000288168">
    <property type="component" value="Unassembled WGS sequence"/>
</dbReference>
<organism evidence="2 3">
    <name type="scientific">Fusarium duplospermum</name>
    <dbReference type="NCBI Taxonomy" id="1325734"/>
    <lineage>
        <taxon>Eukaryota</taxon>
        <taxon>Fungi</taxon>
        <taxon>Dikarya</taxon>
        <taxon>Ascomycota</taxon>
        <taxon>Pezizomycotina</taxon>
        <taxon>Sordariomycetes</taxon>
        <taxon>Hypocreomycetidae</taxon>
        <taxon>Hypocreales</taxon>
        <taxon>Nectriaceae</taxon>
        <taxon>Fusarium</taxon>
        <taxon>Fusarium solani species complex</taxon>
    </lineage>
</organism>
<evidence type="ECO:0000313" key="3">
    <source>
        <dbReference type="Proteomes" id="UP000288168"/>
    </source>
</evidence>
<dbReference type="AlphaFoldDB" id="A0A428NXA3"/>
<keyword evidence="3" id="KW-1185">Reference proteome</keyword>
<accession>A0A428NXA3</accession>
<protein>
    <submittedName>
        <fullName evidence="2">Uncharacterized protein</fullName>
    </submittedName>
</protein>
<evidence type="ECO:0000256" key="1">
    <source>
        <dbReference type="SAM" id="MobiDB-lite"/>
    </source>
</evidence>
<proteinExistence type="predicted"/>
<dbReference type="EMBL" id="NKCI01000263">
    <property type="protein sequence ID" value="RSL45448.1"/>
    <property type="molecule type" value="Genomic_DNA"/>
</dbReference>
<dbReference type="STRING" id="1325734.A0A428NXA3"/>
<dbReference type="OrthoDB" id="5424905at2759"/>
<feature type="region of interest" description="Disordered" evidence="1">
    <location>
        <begin position="144"/>
        <end position="169"/>
    </location>
</feature>